<dbReference type="SUPFAM" id="SSF51735">
    <property type="entry name" value="NAD(P)-binding Rossmann-fold domains"/>
    <property type="match status" value="1"/>
</dbReference>
<dbReference type="PANTHER" id="PTHR24321">
    <property type="entry name" value="DEHYDROGENASES, SHORT CHAIN"/>
    <property type="match status" value="1"/>
</dbReference>
<name>A0ABQ7G7M6_DUNSA</name>
<proteinExistence type="inferred from homology"/>
<comment type="caution">
    <text evidence="5">The sequence shown here is derived from an EMBL/GenBank/DDBJ whole genome shotgun (WGS) entry which is preliminary data.</text>
</comment>
<dbReference type="InterPro" id="IPR036291">
    <property type="entry name" value="NAD(P)-bd_dom_sf"/>
</dbReference>
<accession>A0ABQ7G7M6</accession>
<feature type="domain" description="Ketoreductase" evidence="4">
    <location>
        <begin position="44"/>
        <end position="223"/>
    </location>
</feature>
<evidence type="ECO:0000256" key="1">
    <source>
        <dbReference type="ARBA" id="ARBA00006484"/>
    </source>
</evidence>
<dbReference type="CDD" id="cd05233">
    <property type="entry name" value="SDR_c"/>
    <property type="match status" value="1"/>
</dbReference>
<organism evidence="5 6">
    <name type="scientific">Dunaliella salina</name>
    <name type="common">Green alga</name>
    <name type="synonym">Protococcus salinus</name>
    <dbReference type="NCBI Taxonomy" id="3046"/>
    <lineage>
        <taxon>Eukaryota</taxon>
        <taxon>Viridiplantae</taxon>
        <taxon>Chlorophyta</taxon>
        <taxon>core chlorophytes</taxon>
        <taxon>Chlorophyceae</taxon>
        <taxon>CS clade</taxon>
        <taxon>Chlamydomonadales</taxon>
        <taxon>Dunaliellaceae</taxon>
        <taxon>Dunaliella</taxon>
    </lineage>
</organism>
<dbReference type="InterPro" id="IPR057326">
    <property type="entry name" value="KR_dom"/>
</dbReference>
<protein>
    <recommendedName>
        <fullName evidence="4">Ketoreductase domain-containing protein</fullName>
    </recommendedName>
</protein>
<keyword evidence="6" id="KW-1185">Reference proteome</keyword>
<reference evidence="5" key="1">
    <citation type="submission" date="2017-08" db="EMBL/GenBank/DDBJ databases">
        <authorList>
            <person name="Polle J.E."/>
            <person name="Barry K."/>
            <person name="Cushman J."/>
            <person name="Schmutz J."/>
            <person name="Tran D."/>
            <person name="Hathwaick L.T."/>
            <person name="Yim W.C."/>
            <person name="Jenkins J."/>
            <person name="Mckie-Krisberg Z.M."/>
            <person name="Prochnik S."/>
            <person name="Lindquist E."/>
            <person name="Dockter R.B."/>
            <person name="Adam C."/>
            <person name="Molina H."/>
            <person name="Bunkerborg J."/>
            <person name="Jin E."/>
            <person name="Buchheim M."/>
            <person name="Magnuson J."/>
        </authorList>
    </citation>
    <scope>NUCLEOTIDE SEQUENCE</scope>
    <source>
        <strain evidence="5">CCAP 19/18</strain>
    </source>
</reference>
<evidence type="ECO:0000256" key="3">
    <source>
        <dbReference type="ARBA" id="ARBA00023027"/>
    </source>
</evidence>
<dbReference type="SMART" id="SM00822">
    <property type="entry name" value="PKS_KR"/>
    <property type="match status" value="1"/>
</dbReference>
<dbReference type="InterPro" id="IPR002347">
    <property type="entry name" value="SDR_fam"/>
</dbReference>
<dbReference type="EMBL" id="MU070024">
    <property type="protein sequence ID" value="KAF5830606.1"/>
    <property type="molecule type" value="Genomic_DNA"/>
</dbReference>
<evidence type="ECO:0000313" key="6">
    <source>
        <dbReference type="Proteomes" id="UP000815325"/>
    </source>
</evidence>
<dbReference type="Pfam" id="PF13561">
    <property type="entry name" value="adh_short_C2"/>
    <property type="match status" value="1"/>
</dbReference>
<keyword evidence="3" id="KW-0520">NAD</keyword>
<comment type="similarity">
    <text evidence="1">Belongs to the short-chain dehydrogenases/reductases (SDR) family.</text>
</comment>
<dbReference type="PRINTS" id="PR00081">
    <property type="entry name" value="GDHRDH"/>
</dbReference>
<dbReference type="PANTHER" id="PTHR24321:SF8">
    <property type="entry name" value="ESTRADIOL 17-BETA-DEHYDROGENASE 8-RELATED"/>
    <property type="match status" value="1"/>
</dbReference>
<dbReference type="Gene3D" id="3.40.50.720">
    <property type="entry name" value="NAD(P)-binding Rossmann-like Domain"/>
    <property type="match status" value="1"/>
</dbReference>
<evidence type="ECO:0000256" key="2">
    <source>
        <dbReference type="ARBA" id="ARBA00023002"/>
    </source>
</evidence>
<sequence>MLLNSAKLIQRAAFQRGALQNAGLQQCKAQSMSNAASSGPPGPPVYMVYGATGGIGGALAQRLARQPEAKLVLVGRDQEKLDKLQSELHPEASVTSAVADVIDAKQVEAAVKKAVDTYGRISGVANCTGSIVLRSAHATSDADFDQVMKVNLYSCFNILKPTVKSMMTTGGGSIAFCSSAVAKHGIPNHEAIAAAKAGIIGLCLSASATYAPKNIRVNCVAPGLTRGPGMSARITQPGSPALKASEAMHALKRVGEPEDVAAALEFFMHPNNSFITGQCLAVDGGLGSVKPQ</sequence>
<evidence type="ECO:0000259" key="4">
    <source>
        <dbReference type="SMART" id="SM00822"/>
    </source>
</evidence>
<dbReference type="Proteomes" id="UP000815325">
    <property type="component" value="Unassembled WGS sequence"/>
</dbReference>
<gene>
    <name evidence="5" type="ORF">DUNSADRAFT_14272</name>
</gene>
<evidence type="ECO:0000313" key="5">
    <source>
        <dbReference type="EMBL" id="KAF5830606.1"/>
    </source>
</evidence>
<keyword evidence="2" id="KW-0560">Oxidoreductase</keyword>